<organism evidence="1 2">
    <name type="scientific">Ajellomyces capsulatus</name>
    <name type="common">Darling's disease fungus</name>
    <name type="synonym">Histoplasma capsulatum</name>
    <dbReference type="NCBI Taxonomy" id="5037"/>
    <lineage>
        <taxon>Eukaryota</taxon>
        <taxon>Fungi</taxon>
        <taxon>Dikarya</taxon>
        <taxon>Ascomycota</taxon>
        <taxon>Pezizomycotina</taxon>
        <taxon>Eurotiomycetes</taxon>
        <taxon>Eurotiomycetidae</taxon>
        <taxon>Onygenales</taxon>
        <taxon>Ajellomycetaceae</taxon>
        <taxon>Histoplasma</taxon>
    </lineage>
</organism>
<dbReference type="VEuPathDB" id="FungiDB:I7I51_02886"/>
<accession>A0A8A1MRJ9</accession>
<reference evidence="1" key="1">
    <citation type="submission" date="2021-01" db="EMBL/GenBank/DDBJ databases">
        <title>Chromosome-level genome assembly of a human fungal pathogen reveals clustering of transcriptionally co-regulated genes.</title>
        <authorList>
            <person name="Voorhies M."/>
            <person name="Cohen S."/>
            <person name="Shea T.P."/>
            <person name="Petrus S."/>
            <person name="Munoz J.F."/>
            <person name="Poplawski S."/>
            <person name="Goldman W.E."/>
            <person name="Michael T."/>
            <person name="Cuomo C.A."/>
            <person name="Sil A."/>
            <person name="Beyhan S."/>
        </authorList>
    </citation>
    <scope>NUCLEOTIDE SEQUENCE</scope>
    <source>
        <strain evidence="1">WU24</strain>
    </source>
</reference>
<sequence length="104" mass="11375">MTGTTSRLSIAPRHVGFTFATAIEPEVGQILPPLWDGRGACHPGEGSRYAVCQTMIPHCRQRYSTSKTNQMIGSLLLIRKRQITVNKVGDQTLQEINGICCGFG</sequence>
<proteinExistence type="predicted"/>
<dbReference type="Proteomes" id="UP000663671">
    <property type="component" value="Chromosome 6"/>
</dbReference>
<evidence type="ECO:0000313" key="1">
    <source>
        <dbReference type="EMBL" id="QSS66677.1"/>
    </source>
</evidence>
<dbReference type="EMBL" id="CP069116">
    <property type="protein sequence ID" value="QSS66677.1"/>
    <property type="molecule type" value="Genomic_DNA"/>
</dbReference>
<protein>
    <submittedName>
        <fullName evidence="1">Uncharacterized protein</fullName>
    </submittedName>
</protein>
<gene>
    <name evidence="1" type="ORF">I7I51_02886</name>
</gene>
<evidence type="ECO:0000313" key="2">
    <source>
        <dbReference type="Proteomes" id="UP000663671"/>
    </source>
</evidence>
<dbReference type="AlphaFoldDB" id="A0A8A1MRJ9"/>
<name>A0A8A1MRJ9_AJECA</name>